<evidence type="ECO:0000256" key="2">
    <source>
        <dbReference type="ARBA" id="ARBA00022692"/>
    </source>
</evidence>
<gene>
    <name evidence="7" type="ORF">CVIRNUC_007788</name>
</gene>
<protein>
    <recommendedName>
        <fullName evidence="6">Sugar phosphate transporter domain-containing protein</fullName>
    </recommendedName>
</protein>
<name>A0AAV1IC30_9CHLO</name>
<sequence>MATGISMHASPLAGAAQRRIAPAVSCSSRPSLPQAGIRLRSGWSTLTPALSRPASSIRASSLRQKAAVRAAAAESLDLDPVENALSKVVGVKAAPQLTTLLFVLMWYGLNVGFNLLNKSIFNYFPFPYTVSAIHVVVGLLYCSVAYLVGAKKASFGRPINKEEFSTIFGPAAMHAVGHVAANLSFAAVAISLTHTVKTLEPAFNVALSRIFLGTNTPLPVVTTLIPIMAGVALASASDLTFNWTGFISAMVSNLTFGFRAVWSKKAMGTLKNLDSTGIYAYTTLISCIICVPAALIMEGPYLKAAADKALESHPNFYMQLALVGLLYHLYNQFAFNTLSRVSPVSHGVCNVVKRVVIIGTSVLFFGTSLSNKTKIGTSIALLGTYLYTEATKKFKPAPASPASPPPKVA</sequence>
<feature type="transmembrane region" description="Helical" evidence="5">
    <location>
        <begin position="243"/>
        <end position="262"/>
    </location>
</feature>
<accession>A0AAV1IC30</accession>
<dbReference type="Proteomes" id="UP001314263">
    <property type="component" value="Unassembled WGS sequence"/>
</dbReference>
<dbReference type="AlphaFoldDB" id="A0AAV1IC30"/>
<dbReference type="InterPro" id="IPR037185">
    <property type="entry name" value="EmrE-like"/>
</dbReference>
<keyword evidence="3 5" id="KW-1133">Transmembrane helix</keyword>
<keyword evidence="2 5" id="KW-0812">Transmembrane</keyword>
<feature type="transmembrane region" description="Helical" evidence="5">
    <location>
        <begin position="97"/>
        <end position="116"/>
    </location>
</feature>
<dbReference type="PANTHER" id="PTHR11132">
    <property type="entry name" value="SOLUTE CARRIER FAMILY 35"/>
    <property type="match status" value="1"/>
</dbReference>
<reference evidence="7 8" key="1">
    <citation type="submission" date="2023-10" db="EMBL/GenBank/DDBJ databases">
        <authorList>
            <person name="Maclean D."/>
            <person name="Macfadyen A."/>
        </authorList>
    </citation>
    <scope>NUCLEOTIDE SEQUENCE [LARGE SCALE GENOMIC DNA]</scope>
</reference>
<evidence type="ECO:0000313" key="7">
    <source>
        <dbReference type="EMBL" id="CAK0784584.1"/>
    </source>
</evidence>
<dbReference type="GO" id="GO:0016020">
    <property type="term" value="C:membrane"/>
    <property type="evidence" value="ECO:0007669"/>
    <property type="project" value="UniProtKB-SubCell"/>
</dbReference>
<keyword evidence="8" id="KW-1185">Reference proteome</keyword>
<evidence type="ECO:0000256" key="4">
    <source>
        <dbReference type="ARBA" id="ARBA00023136"/>
    </source>
</evidence>
<evidence type="ECO:0000259" key="6">
    <source>
        <dbReference type="Pfam" id="PF03151"/>
    </source>
</evidence>
<feature type="transmembrane region" description="Helical" evidence="5">
    <location>
        <begin position="128"/>
        <end position="148"/>
    </location>
</feature>
<comment type="subcellular location">
    <subcellularLocation>
        <location evidence="1">Membrane</location>
        <topology evidence="1">Multi-pass membrane protein</topology>
    </subcellularLocation>
</comment>
<evidence type="ECO:0000256" key="1">
    <source>
        <dbReference type="ARBA" id="ARBA00004141"/>
    </source>
</evidence>
<evidence type="ECO:0000256" key="3">
    <source>
        <dbReference type="ARBA" id="ARBA00022989"/>
    </source>
</evidence>
<comment type="caution">
    <text evidence="7">The sequence shown here is derived from an EMBL/GenBank/DDBJ whole genome shotgun (WGS) entry which is preliminary data.</text>
</comment>
<dbReference type="SUPFAM" id="SSF103481">
    <property type="entry name" value="Multidrug resistance efflux transporter EmrE"/>
    <property type="match status" value="1"/>
</dbReference>
<dbReference type="InterPro" id="IPR050186">
    <property type="entry name" value="TPT_transporter"/>
</dbReference>
<evidence type="ECO:0000313" key="8">
    <source>
        <dbReference type="Proteomes" id="UP001314263"/>
    </source>
</evidence>
<keyword evidence="4 5" id="KW-0472">Membrane</keyword>
<evidence type="ECO:0000256" key="5">
    <source>
        <dbReference type="SAM" id="Phobius"/>
    </source>
</evidence>
<feature type="domain" description="Sugar phosphate transporter" evidence="6">
    <location>
        <begin position="99"/>
        <end position="387"/>
    </location>
</feature>
<dbReference type="InterPro" id="IPR004853">
    <property type="entry name" value="Sugar_P_trans_dom"/>
</dbReference>
<organism evidence="7 8">
    <name type="scientific">Coccomyxa viridis</name>
    <dbReference type="NCBI Taxonomy" id="1274662"/>
    <lineage>
        <taxon>Eukaryota</taxon>
        <taxon>Viridiplantae</taxon>
        <taxon>Chlorophyta</taxon>
        <taxon>core chlorophytes</taxon>
        <taxon>Trebouxiophyceae</taxon>
        <taxon>Trebouxiophyceae incertae sedis</taxon>
        <taxon>Coccomyxaceae</taxon>
        <taxon>Coccomyxa</taxon>
    </lineage>
</organism>
<dbReference type="EMBL" id="CAUYUE010000010">
    <property type="protein sequence ID" value="CAK0784584.1"/>
    <property type="molecule type" value="Genomic_DNA"/>
</dbReference>
<dbReference type="Pfam" id="PF03151">
    <property type="entry name" value="TPT"/>
    <property type="match status" value="1"/>
</dbReference>
<feature type="transmembrane region" description="Helical" evidence="5">
    <location>
        <begin position="316"/>
        <end position="335"/>
    </location>
</feature>
<feature type="transmembrane region" description="Helical" evidence="5">
    <location>
        <begin position="278"/>
        <end position="296"/>
    </location>
</feature>
<proteinExistence type="predicted"/>